<accession>A0AAD7RF26</accession>
<keyword evidence="2" id="KW-1185">Reference proteome</keyword>
<gene>
    <name evidence="1" type="ORF">AAFF_G00233970</name>
</gene>
<reference evidence="1" key="1">
    <citation type="journal article" date="2023" name="Science">
        <title>Genome structures resolve the early diversification of teleost fishes.</title>
        <authorList>
            <person name="Parey E."/>
            <person name="Louis A."/>
            <person name="Montfort J."/>
            <person name="Bouchez O."/>
            <person name="Roques C."/>
            <person name="Iampietro C."/>
            <person name="Lluch J."/>
            <person name="Castinel A."/>
            <person name="Donnadieu C."/>
            <person name="Desvignes T."/>
            <person name="Floi Bucao C."/>
            <person name="Jouanno E."/>
            <person name="Wen M."/>
            <person name="Mejri S."/>
            <person name="Dirks R."/>
            <person name="Jansen H."/>
            <person name="Henkel C."/>
            <person name="Chen W.J."/>
            <person name="Zahm M."/>
            <person name="Cabau C."/>
            <person name="Klopp C."/>
            <person name="Thompson A.W."/>
            <person name="Robinson-Rechavi M."/>
            <person name="Braasch I."/>
            <person name="Lecointre G."/>
            <person name="Bobe J."/>
            <person name="Postlethwait J.H."/>
            <person name="Berthelot C."/>
            <person name="Roest Crollius H."/>
            <person name="Guiguen Y."/>
        </authorList>
    </citation>
    <scope>NUCLEOTIDE SEQUENCE</scope>
    <source>
        <strain evidence="1">NC1722</strain>
    </source>
</reference>
<dbReference type="Proteomes" id="UP001221898">
    <property type="component" value="Unassembled WGS sequence"/>
</dbReference>
<evidence type="ECO:0000313" key="2">
    <source>
        <dbReference type="Proteomes" id="UP001221898"/>
    </source>
</evidence>
<comment type="caution">
    <text evidence="1">The sequence shown here is derived from an EMBL/GenBank/DDBJ whole genome shotgun (WGS) entry which is preliminary data.</text>
</comment>
<name>A0AAD7RF26_9TELE</name>
<dbReference type="EMBL" id="JAINUG010000309">
    <property type="protein sequence ID" value="KAJ8378828.1"/>
    <property type="molecule type" value="Genomic_DNA"/>
</dbReference>
<dbReference type="AlphaFoldDB" id="A0AAD7RF26"/>
<protein>
    <submittedName>
        <fullName evidence="1">Uncharacterized protein</fullName>
    </submittedName>
</protein>
<sequence length="73" mass="7677">MGRFCSQVTRGPGGLEGAGLSFAALLDGLSHGQVLPASALGPSGLQENIELNQLTHFLHRDLQQDGHCAESTY</sequence>
<proteinExistence type="predicted"/>
<evidence type="ECO:0000313" key="1">
    <source>
        <dbReference type="EMBL" id="KAJ8378828.1"/>
    </source>
</evidence>
<organism evidence="1 2">
    <name type="scientific">Aldrovandia affinis</name>
    <dbReference type="NCBI Taxonomy" id="143900"/>
    <lineage>
        <taxon>Eukaryota</taxon>
        <taxon>Metazoa</taxon>
        <taxon>Chordata</taxon>
        <taxon>Craniata</taxon>
        <taxon>Vertebrata</taxon>
        <taxon>Euteleostomi</taxon>
        <taxon>Actinopterygii</taxon>
        <taxon>Neopterygii</taxon>
        <taxon>Teleostei</taxon>
        <taxon>Notacanthiformes</taxon>
        <taxon>Halosauridae</taxon>
        <taxon>Aldrovandia</taxon>
    </lineage>
</organism>